<keyword evidence="3" id="KW-1185">Reference proteome</keyword>
<evidence type="ECO:0000313" key="3">
    <source>
        <dbReference type="Proteomes" id="UP000593626"/>
    </source>
</evidence>
<dbReference type="Proteomes" id="UP000593626">
    <property type="component" value="Chromosome"/>
</dbReference>
<dbReference type="AlphaFoldDB" id="A0A7S8CCE5"/>
<dbReference type="EMBL" id="CP049742">
    <property type="protein sequence ID" value="QPC47388.1"/>
    <property type="molecule type" value="Genomic_DNA"/>
</dbReference>
<sequence length="35" mass="3539">MTGSAVVMMVVGMVLIWGGFAASIANAVVKSKQNA</sequence>
<feature type="transmembrane region" description="Helical" evidence="1">
    <location>
        <begin position="6"/>
        <end position="29"/>
    </location>
</feature>
<proteinExistence type="predicted"/>
<protein>
    <submittedName>
        <fullName evidence="2">MetS family NSS transporter small subunit</fullName>
    </submittedName>
</protein>
<reference evidence="2 3" key="1">
    <citation type="submission" date="2019-07" db="EMBL/GenBank/DDBJ databases">
        <title>Genome sequence of 2 isolates from Red Sea Mangroves.</title>
        <authorList>
            <person name="Sefrji F."/>
            <person name="Michoud G."/>
            <person name="Merlino G."/>
            <person name="Daffonchio D."/>
        </authorList>
    </citation>
    <scope>NUCLEOTIDE SEQUENCE [LARGE SCALE GENOMIC DNA]</scope>
    <source>
        <strain evidence="2 3">R1DC41</strain>
    </source>
</reference>
<evidence type="ECO:0000256" key="1">
    <source>
        <dbReference type="SAM" id="Phobius"/>
    </source>
</evidence>
<evidence type="ECO:0000313" key="2">
    <source>
        <dbReference type="EMBL" id="QPC47388.1"/>
    </source>
</evidence>
<dbReference type="RefSeq" id="WP_420844570.1">
    <property type="nucleotide sequence ID" value="NZ_CP049742.1"/>
</dbReference>
<gene>
    <name evidence="2" type="ORF">G8O30_10730</name>
</gene>
<name>A0A7S8CCE5_9BACI</name>
<keyword evidence="1" id="KW-0472">Membrane</keyword>
<dbReference type="NCBIfam" id="NF033493">
    <property type="entry name" value="MetS_like_NSS"/>
    <property type="match status" value="1"/>
</dbReference>
<keyword evidence="1" id="KW-0812">Transmembrane</keyword>
<keyword evidence="1" id="KW-1133">Transmembrane helix</keyword>
<accession>A0A7S8CCE5</accession>
<organism evidence="2 3">
    <name type="scientific">Mangrovibacillus cuniculi</name>
    <dbReference type="NCBI Taxonomy" id="2593652"/>
    <lineage>
        <taxon>Bacteria</taxon>
        <taxon>Bacillati</taxon>
        <taxon>Bacillota</taxon>
        <taxon>Bacilli</taxon>
        <taxon>Bacillales</taxon>
        <taxon>Bacillaceae</taxon>
        <taxon>Mangrovibacillus</taxon>
    </lineage>
</organism>
<dbReference type="KEGG" id="mcui:G8O30_10730"/>